<dbReference type="PANTHER" id="PTHR31793:SF39">
    <property type="entry name" value="THIOESTERASE_THIOL ESTER DEHYDRASE-ISOMERASE"/>
    <property type="match status" value="1"/>
</dbReference>
<name>A0A6A5ZSU6_9PLEO</name>
<dbReference type="Pfam" id="PF13279">
    <property type="entry name" value="4HBT_2"/>
    <property type="match status" value="1"/>
</dbReference>
<accession>A0A6A5ZSU6</accession>
<dbReference type="OrthoDB" id="5538558at2759"/>
<dbReference type="AlphaFoldDB" id="A0A6A5ZSU6"/>
<dbReference type="Proteomes" id="UP000799770">
    <property type="component" value="Unassembled WGS sequence"/>
</dbReference>
<dbReference type="Gene3D" id="3.10.129.10">
    <property type="entry name" value="Hotdog Thioesterase"/>
    <property type="match status" value="1"/>
</dbReference>
<dbReference type="EMBL" id="ML977311">
    <property type="protein sequence ID" value="KAF2121953.1"/>
    <property type="molecule type" value="Genomic_DNA"/>
</dbReference>
<dbReference type="PANTHER" id="PTHR31793">
    <property type="entry name" value="4-HYDROXYBENZOYL-COA THIOESTERASE FAMILY MEMBER"/>
    <property type="match status" value="1"/>
</dbReference>
<dbReference type="GO" id="GO:0047617">
    <property type="term" value="F:fatty acyl-CoA hydrolase activity"/>
    <property type="evidence" value="ECO:0007669"/>
    <property type="project" value="TreeGrafter"/>
</dbReference>
<dbReference type="InterPro" id="IPR050563">
    <property type="entry name" value="4-hydroxybenzoyl-CoA_TE"/>
</dbReference>
<organism evidence="1 2">
    <name type="scientific">Lophiotrema nucula</name>
    <dbReference type="NCBI Taxonomy" id="690887"/>
    <lineage>
        <taxon>Eukaryota</taxon>
        <taxon>Fungi</taxon>
        <taxon>Dikarya</taxon>
        <taxon>Ascomycota</taxon>
        <taxon>Pezizomycotina</taxon>
        <taxon>Dothideomycetes</taxon>
        <taxon>Pleosporomycetidae</taxon>
        <taxon>Pleosporales</taxon>
        <taxon>Lophiotremataceae</taxon>
        <taxon>Lophiotrema</taxon>
    </lineage>
</organism>
<reference evidence="1" key="1">
    <citation type="journal article" date="2020" name="Stud. Mycol.">
        <title>101 Dothideomycetes genomes: a test case for predicting lifestyles and emergence of pathogens.</title>
        <authorList>
            <person name="Haridas S."/>
            <person name="Albert R."/>
            <person name="Binder M."/>
            <person name="Bloem J."/>
            <person name="Labutti K."/>
            <person name="Salamov A."/>
            <person name="Andreopoulos B."/>
            <person name="Baker S."/>
            <person name="Barry K."/>
            <person name="Bills G."/>
            <person name="Bluhm B."/>
            <person name="Cannon C."/>
            <person name="Castanera R."/>
            <person name="Culley D."/>
            <person name="Daum C."/>
            <person name="Ezra D."/>
            <person name="Gonzalez J."/>
            <person name="Henrissat B."/>
            <person name="Kuo A."/>
            <person name="Liang C."/>
            <person name="Lipzen A."/>
            <person name="Lutzoni F."/>
            <person name="Magnuson J."/>
            <person name="Mondo S."/>
            <person name="Nolan M."/>
            <person name="Ohm R."/>
            <person name="Pangilinan J."/>
            <person name="Park H.-J."/>
            <person name="Ramirez L."/>
            <person name="Alfaro M."/>
            <person name="Sun H."/>
            <person name="Tritt A."/>
            <person name="Yoshinaga Y."/>
            <person name="Zwiers L.-H."/>
            <person name="Turgeon B."/>
            <person name="Goodwin S."/>
            <person name="Spatafora J."/>
            <person name="Crous P."/>
            <person name="Grigoriev I."/>
        </authorList>
    </citation>
    <scope>NUCLEOTIDE SEQUENCE</scope>
    <source>
        <strain evidence="1">CBS 627.86</strain>
    </source>
</reference>
<keyword evidence="2" id="KW-1185">Reference proteome</keyword>
<gene>
    <name evidence="1" type="ORF">BDV96DRAFT_593900</name>
</gene>
<evidence type="ECO:0000313" key="2">
    <source>
        <dbReference type="Proteomes" id="UP000799770"/>
    </source>
</evidence>
<dbReference type="InterPro" id="IPR029069">
    <property type="entry name" value="HotDog_dom_sf"/>
</dbReference>
<protein>
    <submittedName>
        <fullName evidence="1">Thioesterase-like superfamily-domain-containing protein</fullName>
    </submittedName>
</protein>
<evidence type="ECO:0000313" key="1">
    <source>
        <dbReference type="EMBL" id="KAF2121953.1"/>
    </source>
</evidence>
<dbReference type="SUPFAM" id="SSF54637">
    <property type="entry name" value="Thioesterase/thiol ester dehydrase-isomerase"/>
    <property type="match status" value="1"/>
</dbReference>
<proteinExistence type="predicted"/>
<dbReference type="CDD" id="cd00586">
    <property type="entry name" value="4HBT"/>
    <property type="match status" value="1"/>
</dbReference>
<sequence>MRRYLPRPLLPSSTTFIQRVPRHMRCISTPSGKDEPGTTASLNPRWLSDVKARIGKCINFGLRTEQTQEACLILEEIAKDWRHLLAGSEGFLTDKNRIGLFRQEVVWGEMVLAPPATNIGSTAANGLPRFWYLLALDVTTSKQPLTCVTGHVNNVVYNRYAESARVNWGLNYGALDPANKKQWLELMTPRSIGLILRSIKTDYKFPMKYPDRVTVLHKLRNMPEADTDHFILDVLILSELHQRPAARCIEDIVVYDYKAARKSPLKPFMVDKFRETFELQEQAKSIYGNRVTELLKRTRELEKVSWDRVDAVEDMGPANA</sequence>